<dbReference type="SMART" id="SM00181">
    <property type="entry name" value="EGF"/>
    <property type="match status" value="6"/>
</dbReference>
<dbReference type="Gene3D" id="2.10.25.10">
    <property type="entry name" value="Laminin"/>
    <property type="match status" value="3"/>
</dbReference>
<feature type="domain" description="EGF-like" evidence="13">
    <location>
        <begin position="45"/>
        <end position="82"/>
    </location>
</feature>
<evidence type="ECO:0000256" key="12">
    <source>
        <dbReference type="PROSITE-ProRule" id="PRU00076"/>
    </source>
</evidence>
<dbReference type="GO" id="GO:0005509">
    <property type="term" value="F:calcium ion binding"/>
    <property type="evidence" value="ECO:0007669"/>
    <property type="project" value="InterPro"/>
</dbReference>
<evidence type="ECO:0000256" key="8">
    <source>
        <dbReference type="ARBA" id="ARBA00022782"/>
    </source>
</evidence>
<dbReference type="InterPro" id="IPR000742">
    <property type="entry name" value="EGF"/>
</dbReference>
<evidence type="ECO:0000256" key="9">
    <source>
        <dbReference type="ARBA" id="ARBA00022989"/>
    </source>
</evidence>
<evidence type="ECO:0000256" key="11">
    <source>
        <dbReference type="ARBA" id="ARBA00023157"/>
    </source>
</evidence>
<feature type="disulfide bond" evidence="12">
    <location>
        <begin position="157"/>
        <end position="166"/>
    </location>
</feature>
<sequence>MSKSFEEIDECASFPCKHGANCTDRVSDYHCYCTEGWTGKNCDQQMDYCTTTSNKCQSGECFNLIDDKYCRCSAGTRGDTCEDIPDVCNVVNPCTTMGSCTNLNGTAECFCQINYSGNSCQLLKDFCTGSTTCLYMGMPGTGGTCTNLESGWYNCQCQTGYSGATCQTKTTLCSTLNCGSIAQCHEEIGCYCPEGKILTDNKACKQPSNDFDMLFDPQIGDEGAYTTAVLNDPDNRDLSFMLWVRFNKDQKDIENTVILKLGFKVEIGKKFEGRISQVKIWANSLTISDVYHIDENKDYNPPGSIVVHGWYNYRMNKGVVKKSPTQIENEEVCDVPACSSSDKIKPKIKDCADDVSKHSADRIFSYSLPKFIDIFEDFNESLSLSSHSGGCNEITRISDGSEKYTPKEVLRMLIFEEDAFDAKEIGGAKVLNDQVVITDTFSCPAGYMVIGDNCVACSMGTFYDSSSQNCEFCPVGSYGSSTGLIECFGCGSGKITFGVGYTSNTDCVGDCPVGEFWDGSRCSFCSNHYYQNMTGKDYCFPCPLGKKTSGKGSISPSQCFDDCPEGTQLKPDGNCVECPRGYYRSFLEDVCMECPAGNTTAGNGSTSKDSCYITMCYNGTYRNKTTNVCEPCPVGEYQPKDLQEECIKCPENYSTEAAGKNNRTDCKCMSSILNQNICELNILVVSQRTTTCTTLRKGFDPPMHLYNRHYYENPLTTRTSPEDSYTGLSNSGEYTTIDEMREYMNMQDLGGSTDPSDIYLTPRGHRN</sequence>
<evidence type="ECO:0000256" key="4">
    <source>
        <dbReference type="ARBA" id="ARBA00022536"/>
    </source>
</evidence>
<feature type="domain" description="EGF-like" evidence="13">
    <location>
        <begin position="84"/>
        <end position="121"/>
    </location>
</feature>
<dbReference type="InterPro" id="IPR051022">
    <property type="entry name" value="Notch_Cell-Fate_Det"/>
</dbReference>
<organism evidence="14">
    <name type="scientific">Magallana gigas</name>
    <name type="common">Pacific oyster</name>
    <name type="synonym">Crassostrea gigas</name>
    <dbReference type="NCBI Taxonomy" id="29159"/>
    <lineage>
        <taxon>Eukaryota</taxon>
        <taxon>Metazoa</taxon>
        <taxon>Spiralia</taxon>
        <taxon>Lophotrochozoa</taxon>
        <taxon>Mollusca</taxon>
        <taxon>Bivalvia</taxon>
        <taxon>Autobranchia</taxon>
        <taxon>Pteriomorphia</taxon>
        <taxon>Ostreida</taxon>
        <taxon>Ostreoidea</taxon>
        <taxon>Ostreidae</taxon>
        <taxon>Magallana</taxon>
    </lineage>
</organism>
<dbReference type="PROSITE" id="PS01186">
    <property type="entry name" value="EGF_2"/>
    <property type="match status" value="2"/>
</dbReference>
<evidence type="ECO:0000256" key="5">
    <source>
        <dbReference type="ARBA" id="ARBA00022553"/>
    </source>
</evidence>
<keyword evidence="9" id="KW-1133">Transmembrane helix</keyword>
<comment type="caution">
    <text evidence="12">Lacks conserved residue(s) required for the propagation of feature annotation.</text>
</comment>
<dbReference type="GO" id="GO:0009967">
    <property type="term" value="P:positive regulation of signal transduction"/>
    <property type="evidence" value="ECO:0007669"/>
    <property type="project" value="UniProtKB-ARBA"/>
</dbReference>
<dbReference type="PANTHER" id="PTHR24049:SF30">
    <property type="match status" value="1"/>
</dbReference>
<dbReference type="InterPro" id="IPR018097">
    <property type="entry name" value="EGF_Ca-bd_CS"/>
</dbReference>
<keyword evidence="8" id="KW-0221">Differentiation</keyword>
<dbReference type="PROSITE" id="PS00022">
    <property type="entry name" value="EGF_1"/>
    <property type="match status" value="4"/>
</dbReference>
<dbReference type="PROSITE" id="PS00010">
    <property type="entry name" value="ASX_HYDROXYL"/>
    <property type="match status" value="1"/>
</dbReference>
<keyword evidence="2" id="KW-0217">Developmental protein</keyword>
<dbReference type="GO" id="GO:0051093">
    <property type="term" value="P:negative regulation of developmental process"/>
    <property type="evidence" value="ECO:0007669"/>
    <property type="project" value="UniProtKB-ARBA"/>
</dbReference>
<dbReference type="CDD" id="cd00054">
    <property type="entry name" value="EGF_CA"/>
    <property type="match status" value="1"/>
</dbReference>
<evidence type="ECO:0000256" key="3">
    <source>
        <dbReference type="ARBA" id="ARBA00022475"/>
    </source>
</evidence>
<gene>
    <name evidence="14" type="ORF">CGI_10011254</name>
</gene>
<evidence type="ECO:0000256" key="7">
    <source>
        <dbReference type="ARBA" id="ARBA00022737"/>
    </source>
</evidence>
<evidence type="ECO:0000259" key="13">
    <source>
        <dbReference type="PROSITE" id="PS50026"/>
    </source>
</evidence>
<dbReference type="Pfam" id="PF07699">
    <property type="entry name" value="Ephrin_rec_like"/>
    <property type="match status" value="4"/>
</dbReference>
<dbReference type="InterPro" id="IPR009030">
    <property type="entry name" value="Growth_fac_rcpt_cys_sf"/>
</dbReference>
<evidence type="ECO:0000256" key="1">
    <source>
        <dbReference type="ARBA" id="ARBA00004247"/>
    </source>
</evidence>
<reference evidence="14" key="1">
    <citation type="journal article" date="2012" name="Nature">
        <title>The oyster genome reveals stress adaptation and complexity of shell formation.</title>
        <authorList>
            <person name="Zhang G."/>
            <person name="Fang X."/>
            <person name="Guo X."/>
            <person name="Li L."/>
            <person name="Luo R."/>
            <person name="Xu F."/>
            <person name="Yang P."/>
            <person name="Zhang L."/>
            <person name="Wang X."/>
            <person name="Qi H."/>
            <person name="Xiong Z."/>
            <person name="Que H."/>
            <person name="Xie Y."/>
            <person name="Holland P.W."/>
            <person name="Paps J."/>
            <person name="Zhu Y."/>
            <person name="Wu F."/>
            <person name="Chen Y."/>
            <person name="Wang J."/>
            <person name="Peng C."/>
            <person name="Meng J."/>
            <person name="Yang L."/>
            <person name="Liu J."/>
            <person name="Wen B."/>
            <person name="Zhang N."/>
            <person name="Huang Z."/>
            <person name="Zhu Q."/>
            <person name="Feng Y."/>
            <person name="Mount A."/>
            <person name="Hedgecock D."/>
            <person name="Xu Z."/>
            <person name="Liu Y."/>
            <person name="Domazet-Loso T."/>
            <person name="Du Y."/>
            <person name="Sun X."/>
            <person name="Zhang S."/>
            <person name="Liu B."/>
            <person name="Cheng P."/>
            <person name="Jiang X."/>
            <person name="Li J."/>
            <person name="Fan D."/>
            <person name="Wang W."/>
            <person name="Fu W."/>
            <person name="Wang T."/>
            <person name="Wang B."/>
            <person name="Zhang J."/>
            <person name="Peng Z."/>
            <person name="Li Y."/>
            <person name="Li N."/>
            <person name="Wang J."/>
            <person name="Chen M."/>
            <person name="He Y."/>
            <person name="Tan F."/>
            <person name="Song X."/>
            <person name="Zheng Q."/>
            <person name="Huang R."/>
            <person name="Yang H."/>
            <person name="Du X."/>
            <person name="Chen L."/>
            <person name="Yang M."/>
            <person name="Gaffney P.M."/>
            <person name="Wang S."/>
            <person name="Luo L."/>
            <person name="She Z."/>
            <person name="Ming Y."/>
            <person name="Huang W."/>
            <person name="Zhang S."/>
            <person name="Huang B."/>
            <person name="Zhang Y."/>
            <person name="Qu T."/>
            <person name="Ni P."/>
            <person name="Miao G."/>
            <person name="Wang J."/>
            <person name="Wang Q."/>
            <person name="Steinberg C.E."/>
            <person name="Wang H."/>
            <person name="Li N."/>
            <person name="Qian L."/>
            <person name="Zhang G."/>
            <person name="Li Y."/>
            <person name="Yang H."/>
            <person name="Liu X."/>
            <person name="Wang J."/>
            <person name="Yin Y."/>
            <person name="Wang J."/>
        </authorList>
    </citation>
    <scope>NUCLEOTIDE SEQUENCE [LARGE SCALE GENOMIC DNA]</scope>
    <source>
        <strain evidence="14">05x7-T-G4-1.051#20</strain>
    </source>
</reference>
<evidence type="ECO:0000313" key="14">
    <source>
        <dbReference type="EMBL" id="EKC39756.1"/>
    </source>
</evidence>
<evidence type="ECO:0000256" key="6">
    <source>
        <dbReference type="ARBA" id="ARBA00022692"/>
    </source>
</evidence>
<evidence type="ECO:0000256" key="2">
    <source>
        <dbReference type="ARBA" id="ARBA00022473"/>
    </source>
</evidence>
<dbReference type="GO" id="GO:0060255">
    <property type="term" value="P:regulation of macromolecule metabolic process"/>
    <property type="evidence" value="ECO:0007669"/>
    <property type="project" value="UniProtKB-ARBA"/>
</dbReference>
<feature type="domain" description="EGF-like" evidence="13">
    <location>
        <begin position="123"/>
        <end position="167"/>
    </location>
</feature>
<dbReference type="GO" id="GO:0080090">
    <property type="term" value="P:regulation of primary metabolic process"/>
    <property type="evidence" value="ECO:0007669"/>
    <property type="project" value="UniProtKB-ARBA"/>
</dbReference>
<feature type="domain" description="EGF-like" evidence="13">
    <location>
        <begin position="7"/>
        <end position="43"/>
    </location>
</feature>
<feature type="disulfide bond" evidence="12">
    <location>
        <begin position="72"/>
        <end position="81"/>
    </location>
</feature>
<proteinExistence type="predicted"/>
<dbReference type="PROSITE" id="PS01187">
    <property type="entry name" value="EGF_CA"/>
    <property type="match status" value="1"/>
</dbReference>
<dbReference type="Gene3D" id="2.10.50.10">
    <property type="entry name" value="Tumor Necrosis Factor Receptor, subunit A, domain 2"/>
    <property type="match status" value="4"/>
</dbReference>
<dbReference type="FunFam" id="2.10.25.10:FF:000565">
    <property type="entry name" value="Predicted protein"/>
    <property type="match status" value="1"/>
</dbReference>
<keyword evidence="6" id="KW-0812">Transmembrane</keyword>
<keyword evidence="11 12" id="KW-1015">Disulfide bond</keyword>
<dbReference type="InParanoid" id="K1RXM6"/>
<dbReference type="InterPro" id="IPR000152">
    <property type="entry name" value="EGF-type_Asp/Asn_hydroxyl_site"/>
</dbReference>
<keyword evidence="7" id="KW-0677">Repeat</keyword>
<feature type="disulfide bond" evidence="12">
    <location>
        <begin position="33"/>
        <end position="42"/>
    </location>
</feature>
<dbReference type="EMBL" id="JH815883">
    <property type="protein sequence ID" value="EKC39756.1"/>
    <property type="molecule type" value="Genomic_DNA"/>
</dbReference>
<dbReference type="Pfam" id="PF00008">
    <property type="entry name" value="EGF"/>
    <property type="match status" value="1"/>
</dbReference>
<dbReference type="SUPFAM" id="SSF57196">
    <property type="entry name" value="EGF/Laminin"/>
    <property type="match status" value="1"/>
</dbReference>
<comment type="subcellular location">
    <subcellularLocation>
        <location evidence="1">Apical cell membrane</location>
        <topology evidence="1">Single-pass type I membrane protein</topology>
    </subcellularLocation>
</comment>
<dbReference type="PROSITE" id="PS50026">
    <property type="entry name" value="EGF_3"/>
    <property type="match status" value="4"/>
</dbReference>
<dbReference type="HOGENOM" id="CLU_364196_0_0_1"/>
<dbReference type="GO" id="GO:0016324">
    <property type="term" value="C:apical plasma membrane"/>
    <property type="evidence" value="ECO:0007669"/>
    <property type="project" value="UniProtKB-SubCell"/>
</dbReference>
<dbReference type="InterPro" id="IPR011641">
    <property type="entry name" value="Tyr-kin_ephrin_A/B_rcpt-like"/>
</dbReference>
<keyword evidence="5" id="KW-0597">Phosphoprotein</keyword>
<dbReference type="InterPro" id="IPR001881">
    <property type="entry name" value="EGF-like_Ca-bd_dom"/>
</dbReference>
<keyword evidence="4 12" id="KW-0245">EGF-like domain</keyword>
<dbReference type="GO" id="GO:0003002">
    <property type="term" value="P:regionalization"/>
    <property type="evidence" value="ECO:0007669"/>
    <property type="project" value="UniProtKB-ARBA"/>
</dbReference>
<dbReference type="PANTHER" id="PTHR24049">
    <property type="entry name" value="CRUMBS FAMILY MEMBER"/>
    <property type="match status" value="1"/>
</dbReference>
<dbReference type="GO" id="GO:0048592">
    <property type="term" value="P:eye morphogenesis"/>
    <property type="evidence" value="ECO:0007669"/>
    <property type="project" value="UniProtKB-ARBA"/>
</dbReference>
<dbReference type="SUPFAM" id="SSF57184">
    <property type="entry name" value="Growth factor receptor domain"/>
    <property type="match status" value="2"/>
</dbReference>
<keyword evidence="3" id="KW-1003">Cell membrane</keyword>
<protein>
    <submittedName>
        <fullName evidence="14">Crumbs-like protein 2</fullName>
    </submittedName>
</protein>
<name>K1RXM6_MAGGI</name>
<dbReference type="GO" id="GO:0008593">
    <property type="term" value="P:regulation of Notch signaling pathway"/>
    <property type="evidence" value="ECO:0007669"/>
    <property type="project" value="UniProtKB-ARBA"/>
</dbReference>
<dbReference type="SMART" id="SM00179">
    <property type="entry name" value="EGF_CA"/>
    <property type="match status" value="4"/>
</dbReference>
<accession>K1RXM6</accession>
<evidence type="ECO:0000256" key="10">
    <source>
        <dbReference type="ARBA" id="ARBA00023136"/>
    </source>
</evidence>
<keyword evidence="10" id="KW-0472">Membrane</keyword>
<dbReference type="SMART" id="SM01411">
    <property type="entry name" value="Ephrin_rec_like"/>
    <property type="match status" value="4"/>
</dbReference>
<feature type="disulfide bond" evidence="12">
    <location>
        <begin position="111"/>
        <end position="120"/>
    </location>
</feature>
<dbReference type="GO" id="GO:0048468">
    <property type="term" value="P:cell development"/>
    <property type="evidence" value="ECO:0007669"/>
    <property type="project" value="UniProtKB-ARBA"/>
</dbReference>
<dbReference type="GO" id="GO:0030182">
    <property type="term" value="P:neuron differentiation"/>
    <property type="evidence" value="ECO:0007669"/>
    <property type="project" value="UniProtKB-ARBA"/>
</dbReference>
<dbReference type="GO" id="GO:0051241">
    <property type="term" value="P:negative regulation of multicellular organismal process"/>
    <property type="evidence" value="ECO:0007669"/>
    <property type="project" value="UniProtKB-ARBA"/>
</dbReference>
<dbReference type="AlphaFoldDB" id="K1RXM6"/>